<reference evidence="2" key="1">
    <citation type="submission" date="2018-01" db="EMBL/GenBank/DDBJ databases">
        <authorList>
            <person name="Mao J.F."/>
        </authorList>
    </citation>
    <scope>NUCLEOTIDE SEQUENCE</scope>
    <source>
        <strain evidence="2">Huo1</strain>
        <tissue evidence="2">Leaf</tissue>
    </source>
</reference>
<accession>A0A8X8ZC36</accession>
<gene>
    <name evidence="2" type="ORF">SASPL_140942</name>
</gene>
<feature type="compositionally biased region" description="Basic and acidic residues" evidence="1">
    <location>
        <begin position="78"/>
        <end position="88"/>
    </location>
</feature>
<name>A0A8X8ZC36_SALSN</name>
<evidence type="ECO:0000313" key="3">
    <source>
        <dbReference type="Proteomes" id="UP000298416"/>
    </source>
</evidence>
<proteinExistence type="predicted"/>
<evidence type="ECO:0000313" key="2">
    <source>
        <dbReference type="EMBL" id="KAG6399461.1"/>
    </source>
</evidence>
<reference evidence="2" key="2">
    <citation type="submission" date="2020-08" db="EMBL/GenBank/DDBJ databases">
        <title>Plant Genome Project.</title>
        <authorList>
            <person name="Zhang R.-G."/>
        </authorList>
    </citation>
    <scope>NUCLEOTIDE SEQUENCE</scope>
    <source>
        <strain evidence="2">Huo1</strain>
        <tissue evidence="2">Leaf</tissue>
    </source>
</reference>
<organism evidence="2">
    <name type="scientific">Salvia splendens</name>
    <name type="common">Scarlet sage</name>
    <dbReference type="NCBI Taxonomy" id="180675"/>
    <lineage>
        <taxon>Eukaryota</taxon>
        <taxon>Viridiplantae</taxon>
        <taxon>Streptophyta</taxon>
        <taxon>Embryophyta</taxon>
        <taxon>Tracheophyta</taxon>
        <taxon>Spermatophyta</taxon>
        <taxon>Magnoliopsida</taxon>
        <taxon>eudicotyledons</taxon>
        <taxon>Gunneridae</taxon>
        <taxon>Pentapetalae</taxon>
        <taxon>asterids</taxon>
        <taxon>lamiids</taxon>
        <taxon>Lamiales</taxon>
        <taxon>Lamiaceae</taxon>
        <taxon>Nepetoideae</taxon>
        <taxon>Mentheae</taxon>
        <taxon>Salviinae</taxon>
        <taxon>Salvia</taxon>
        <taxon>Salvia subgen. Calosphace</taxon>
        <taxon>core Calosphace</taxon>
    </lineage>
</organism>
<evidence type="ECO:0000256" key="1">
    <source>
        <dbReference type="SAM" id="MobiDB-lite"/>
    </source>
</evidence>
<feature type="region of interest" description="Disordered" evidence="1">
    <location>
        <begin position="58"/>
        <end position="102"/>
    </location>
</feature>
<protein>
    <submittedName>
        <fullName evidence="2">Uncharacterized protein</fullName>
    </submittedName>
</protein>
<dbReference type="AlphaFoldDB" id="A0A8X8ZC36"/>
<comment type="caution">
    <text evidence="2">The sequence shown here is derived from an EMBL/GenBank/DDBJ whole genome shotgun (WGS) entry which is preliminary data.</text>
</comment>
<sequence>MTNRVESRTKPIVMTSTGIIRGLEQFLVSTGALDSTALAFEHVLAALARVEACLDASERRTNPAQPLPRPDPEPPDEEWQRGRGDTARHRPIMSPATSVASH</sequence>
<dbReference type="EMBL" id="PNBA02000015">
    <property type="protein sequence ID" value="KAG6399461.1"/>
    <property type="molecule type" value="Genomic_DNA"/>
</dbReference>
<dbReference type="Proteomes" id="UP000298416">
    <property type="component" value="Unassembled WGS sequence"/>
</dbReference>
<keyword evidence="3" id="KW-1185">Reference proteome</keyword>